<proteinExistence type="predicted"/>
<gene>
    <name evidence="1" type="ORF">SE17_09635</name>
</gene>
<reference evidence="1 2" key="1">
    <citation type="submission" date="2015-09" db="EMBL/GenBank/DDBJ databases">
        <title>Draft genome sequence of Kouleothrix aurantiaca JCM 19913.</title>
        <authorList>
            <person name="Hemp J."/>
        </authorList>
    </citation>
    <scope>NUCLEOTIDE SEQUENCE [LARGE SCALE GENOMIC DNA]</scope>
    <source>
        <strain evidence="1 2">COM-B</strain>
    </source>
</reference>
<dbReference type="Proteomes" id="UP000050509">
    <property type="component" value="Unassembled WGS sequence"/>
</dbReference>
<dbReference type="AlphaFoldDB" id="A0A0P9DJ17"/>
<organism evidence="1 2">
    <name type="scientific">Kouleothrix aurantiaca</name>
    <dbReference type="NCBI Taxonomy" id="186479"/>
    <lineage>
        <taxon>Bacteria</taxon>
        <taxon>Bacillati</taxon>
        <taxon>Chloroflexota</taxon>
        <taxon>Chloroflexia</taxon>
        <taxon>Chloroflexales</taxon>
        <taxon>Roseiflexineae</taxon>
        <taxon>Roseiflexaceae</taxon>
        <taxon>Kouleothrix</taxon>
    </lineage>
</organism>
<name>A0A0P9DJ17_9CHLR</name>
<accession>A0A0P9DJ17</accession>
<evidence type="ECO:0000313" key="2">
    <source>
        <dbReference type="Proteomes" id="UP000050509"/>
    </source>
</evidence>
<protein>
    <submittedName>
        <fullName evidence="1">Uncharacterized protein</fullName>
    </submittedName>
</protein>
<keyword evidence="2" id="KW-1185">Reference proteome</keyword>
<sequence>MLIEAYITLKSAPFLVIWSGRGDGHPHITCQEPIAVEALQLLAEAYTGDPIRLPGYPPNFKEALGDPIGFMALCYMLSERIPHFSVIGDNA</sequence>
<dbReference type="EMBL" id="LJCR01000256">
    <property type="protein sequence ID" value="KPV53446.1"/>
    <property type="molecule type" value="Genomic_DNA"/>
</dbReference>
<comment type="caution">
    <text evidence="1">The sequence shown here is derived from an EMBL/GenBank/DDBJ whole genome shotgun (WGS) entry which is preliminary data.</text>
</comment>
<evidence type="ECO:0000313" key="1">
    <source>
        <dbReference type="EMBL" id="KPV53446.1"/>
    </source>
</evidence>